<evidence type="ECO:0000313" key="1">
    <source>
        <dbReference type="EMBL" id="MBB3862791.1"/>
    </source>
</evidence>
<comment type="caution">
    <text evidence="1">The sequence shown here is derived from an EMBL/GenBank/DDBJ whole genome shotgun (WGS) entry which is preliminary data.</text>
</comment>
<organism evidence="1 2">
    <name type="scientific">Novosphingobium hassiacum</name>
    <dbReference type="NCBI Taxonomy" id="173676"/>
    <lineage>
        <taxon>Bacteria</taxon>
        <taxon>Pseudomonadati</taxon>
        <taxon>Pseudomonadota</taxon>
        <taxon>Alphaproteobacteria</taxon>
        <taxon>Sphingomonadales</taxon>
        <taxon>Sphingomonadaceae</taxon>
        <taxon>Novosphingobium</taxon>
    </lineage>
</organism>
<proteinExistence type="predicted"/>
<name>A0A7W5ZZB0_9SPHN</name>
<dbReference type="RefSeq" id="WP_183615228.1">
    <property type="nucleotide sequence ID" value="NZ_JACICY010000023.1"/>
</dbReference>
<dbReference type="EMBL" id="JACICY010000023">
    <property type="protein sequence ID" value="MBB3862791.1"/>
    <property type="molecule type" value="Genomic_DNA"/>
</dbReference>
<dbReference type="Proteomes" id="UP000562395">
    <property type="component" value="Unassembled WGS sequence"/>
</dbReference>
<reference evidence="1 2" key="1">
    <citation type="submission" date="2020-08" db="EMBL/GenBank/DDBJ databases">
        <title>Genomic Encyclopedia of Type Strains, Phase IV (KMG-IV): sequencing the most valuable type-strain genomes for metagenomic binning, comparative biology and taxonomic classification.</title>
        <authorList>
            <person name="Goeker M."/>
        </authorList>
    </citation>
    <scope>NUCLEOTIDE SEQUENCE [LARGE SCALE GENOMIC DNA]</scope>
    <source>
        <strain evidence="1 2">DSM 14552</strain>
    </source>
</reference>
<accession>A0A7W5ZZB0</accession>
<dbReference type="AlphaFoldDB" id="A0A7W5ZZB0"/>
<sequence>MSAIHLALDIPCTRDEAARLFAVLIFLAELETDPDAKPGPELDRVFGANAREALLGIIGHPVPLGIDCRYDPETGLLSLTDVEGRPNLAAVPVLLLWLYPDKLPLAYAVHTAARPEHKVWTLIGLNRIEITEDAASVETRLAALRSEPDAARRIDLLPTKPLPNGG</sequence>
<gene>
    <name evidence="1" type="ORF">GGQ88_004093</name>
</gene>
<evidence type="ECO:0000313" key="2">
    <source>
        <dbReference type="Proteomes" id="UP000562395"/>
    </source>
</evidence>
<protein>
    <submittedName>
        <fullName evidence="1">Uncharacterized protein</fullName>
    </submittedName>
</protein>
<keyword evidence="2" id="KW-1185">Reference proteome</keyword>